<protein>
    <submittedName>
        <fullName evidence="2">Uncharacterized protein</fullName>
    </submittedName>
</protein>
<gene>
    <name evidence="2" type="ORF">ASPTUDRAFT_195195</name>
</gene>
<dbReference type="AlphaFoldDB" id="A0A1L9NKB4"/>
<name>A0A1L9NKB4_ASPTC</name>
<dbReference type="OrthoDB" id="4493732at2759"/>
<dbReference type="VEuPathDB" id="FungiDB:ASPTUDRAFT_195195"/>
<reference evidence="3" key="1">
    <citation type="journal article" date="2017" name="Genome Biol.">
        <title>Comparative genomics reveals high biological diversity and specific adaptations in the industrially and medically important fungal genus Aspergillus.</title>
        <authorList>
            <person name="de Vries R.P."/>
            <person name="Riley R."/>
            <person name="Wiebenga A."/>
            <person name="Aguilar-Osorio G."/>
            <person name="Amillis S."/>
            <person name="Uchima C.A."/>
            <person name="Anderluh G."/>
            <person name="Asadollahi M."/>
            <person name="Askin M."/>
            <person name="Barry K."/>
            <person name="Battaglia E."/>
            <person name="Bayram O."/>
            <person name="Benocci T."/>
            <person name="Braus-Stromeyer S.A."/>
            <person name="Caldana C."/>
            <person name="Canovas D."/>
            <person name="Cerqueira G.C."/>
            <person name="Chen F."/>
            <person name="Chen W."/>
            <person name="Choi C."/>
            <person name="Clum A."/>
            <person name="Dos Santos R.A."/>
            <person name="Damasio A.R."/>
            <person name="Diallinas G."/>
            <person name="Emri T."/>
            <person name="Fekete E."/>
            <person name="Flipphi M."/>
            <person name="Freyberg S."/>
            <person name="Gallo A."/>
            <person name="Gournas C."/>
            <person name="Habgood R."/>
            <person name="Hainaut M."/>
            <person name="Harispe M.L."/>
            <person name="Henrissat B."/>
            <person name="Hilden K.S."/>
            <person name="Hope R."/>
            <person name="Hossain A."/>
            <person name="Karabika E."/>
            <person name="Karaffa L."/>
            <person name="Karanyi Z."/>
            <person name="Krasevec N."/>
            <person name="Kuo A."/>
            <person name="Kusch H."/>
            <person name="LaButti K."/>
            <person name="Lagendijk E.L."/>
            <person name="Lapidus A."/>
            <person name="Levasseur A."/>
            <person name="Lindquist E."/>
            <person name="Lipzen A."/>
            <person name="Logrieco A.F."/>
            <person name="MacCabe A."/>
            <person name="Maekelae M.R."/>
            <person name="Malavazi I."/>
            <person name="Melin P."/>
            <person name="Meyer V."/>
            <person name="Mielnichuk N."/>
            <person name="Miskei M."/>
            <person name="Molnar A.P."/>
            <person name="Mule G."/>
            <person name="Ngan C.Y."/>
            <person name="Orejas M."/>
            <person name="Orosz E."/>
            <person name="Ouedraogo J.P."/>
            <person name="Overkamp K.M."/>
            <person name="Park H.-S."/>
            <person name="Perrone G."/>
            <person name="Piumi F."/>
            <person name="Punt P.J."/>
            <person name="Ram A.F."/>
            <person name="Ramon A."/>
            <person name="Rauscher S."/>
            <person name="Record E."/>
            <person name="Riano-Pachon D.M."/>
            <person name="Robert V."/>
            <person name="Roehrig J."/>
            <person name="Ruller R."/>
            <person name="Salamov A."/>
            <person name="Salih N.S."/>
            <person name="Samson R.A."/>
            <person name="Sandor E."/>
            <person name="Sanguinetti M."/>
            <person name="Schuetze T."/>
            <person name="Sepcic K."/>
            <person name="Shelest E."/>
            <person name="Sherlock G."/>
            <person name="Sophianopoulou V."/>
            <person name="Squina F.M."/>
            <person name="Sun H."/>
            <person name="Susca A."/>
            <person name="Todd R.B."/>
            <person name="Tsang A."/>
            <person name="Unkles S.E."/>
            <person name="van de Wiele N."/>
            <person name="van Rossen-Uffink D."/>
            <person name="Oliveira J.V."/>
            <person name="Vesth T.C."/>
            <person name="Visser J."/>
            <person name="Yu J.-H."/>
            <person name="Zhou M."/>
            <person name="Andersen M.R."/>
            <person name="Archer D.B."/>
            <person name="Baker S.E."/>
            <person name="Benoit I."/>
            <person name="Brakhage A.A."/>
            <person name="Braus G.H."/>
            <person name="Fischer R."/>
            <person name="Frisvad J.C."/>
            <person name="Goldman G.H."/>
            <person name="Houbraken J."/>
            <person name="Oakley B."/>
            <person name="Pocsi I."/>
            <person name="Scazzocchio C."/>
            <person name="Seiboth B."/>
            <person name="vanKuyk P.A."/>
            <person name="Wortman J."/>
            <person name="Dyer P.S."/>
            <person name="Grigoriev I.V."/>
        </authorList>
    </citation>
    <scope>NUCLEOTIDE SEQUENCE [LARGE SCALE GENOMIC DNA]</scope>
    <source>
        <strain evidence="3">CBS 134.48</strain>
    </source>
</reference>
<keyword evidence="3" id="KW-1185">Reference proteome</keyword>
<feature type="compositionally biased region" description="Low complexity" evidence="1">
    <location>
        <begin position="80"/>
        <end position="91"/>
    </location>
</feature>
<feature type="compositionally biased region" description="Pro residues" evidence="1">
    <location>
        <begin position="92"/>
        <end position="116"/>
    </location>
</feature>
<dbReference type="EMBL" id="KV878177">
    <property type="protein sequence ID" value="OJI89669.1"/>
    <property type="molecule type" value="Genomic_DNA"/>
</dbReference>
<evidence type="ECO:0000313" key="3">
    <source>
        <dbReference type="Proteomes" id="UP000184304"/>
    </source>
</evidence>
<sequence length="341" mass="38020">MAMLRQQQQLITYGALPRHYLNGAGDKQSFFITGSAASQTSAPDVSAGVTVMLPTKSLDLTGRKPLYRLSATPAPPTTPHAPKTKPAAQTPTHPPAPQYQPWQQTPPHPYPAPSPHGQPRQVLSPYSEGTHGADMQAARRRGRMLFENELIILFKGCIERKDMYLTNPNRSVFWDNVAGYMNSFTGRNFSPPSYQQIVTDRSIERRTHRRDIATGKVHSEPPNALTTVIDQWIAMEDELLKQTSEIEASSHKRHAPDNSSTQDANQAKRLRPETADTSQVAPSSPSQARREVDGNSLARALVQEVRDLRREMGEVHRKLDLVLEALKGVKEKPDNVESDKR</sequence>
<proteinExistence type="predicted"/>
<evidence type="ECO:0000256" key="1">
    <source>
        <dbReference type="SAM" id="MobiDB-lite"/>
    </source>
</evidence>
<feature type="region of interest" description="Disordered" evidence="1">
    <location>
        <begin position="63"/>
        <end position="136"/>
    </location>
</feature>
<evidence type="ECO:0000313" key="2">
    <source>
        <dbReference type="EMBL" id="OJI89669.1"/>
    </source>
</evidence>
<dbReference type="OMA" id="IDQWIAM"/>
<feature type="region of interest" description="Disordered" evidence="1">
    <location>
        <begin position="245"/>
        <end position="295"/>
    </location>
</feature>
<dbReference type="STRING" id="767770.A0A1L9NKB4"/>
<organism evidence="2 3">
    <name type="scientific">Aspergillus tubingensis (strain CBS 134.48)</name>
    <dbReference type="NCBI Taxonomy" id="767770"/>
    <lineage>
        <taxon>Eukaryota</taxon>
        <taxon>Fungi</taxon>
        <taxon>Dikarya</taxon>
        <taxon>Ascomycota</taxon>
        <taxon>Pezizomycotina</taxon>
        <taxon>Eurotiomycetes</taxon>
        <taxon>Eurotiomycetidae</taxon>
        <taxon>Eurotiales</taxon>
        <taxon>Aspergillaceae</taxon>
        <taxon>Aspergillus</taxon>
        <taxon>Aspergillus subgen. Circumdati</taxon>
    </lineage>
</organism>
<feature type="compositionally biased region" description="Polar residues" evidence="1">
    <location>
        <begin position="275"/>
        <end position="287"/>
    </location>
</feature>
<accession>A0A1L9NKB4</accession>
<dbReference type="Proteomes" id="UP000184304">
    <property type="component" value="Unassembled WGS sequence"/>
</dbReference>